<comment type="caution">
    <text evidence="1">The sequence shown here is derived from an EMBL/GenBank/DDBJ whole genome shotgun (WGS) entry which is preliminary data.</text>
</comment>
<dbReference type="EMBL" id="QVLS01000015">
    <property type="protein sequence ID" value="RFP76204.1"/>
    <property type="molecule type" value="Genomic_DNA"/>
</dbReference>
<keyword evidence="2" id="KW-1185">Reference proteome</keyword>
<sequence>MCAAIGEDVQSAEGSGATALEEIRQIESGESAYIESDGNAWVTYITPDKVWFEGLYSQGEGGEVSFAQYKLAVQTYVRFLADPEHKPIEVEFPN</sequence>
<evidence type="ECO:0000313" key="1">
    <source>
        <dbReference type="EMBL" id="RFP76204.1"/>
    </source>
</evidence>
<accession>A0A372EE86</accession>
<reference evidence="1 2" key="1">
    <citation type="submission" date="2018-08" db="EMBL/GenBank/DDBJ databases">
        <title>Hydrogenophaga sp. LA-38 isolated from sludge.</title>
        <authorList>
            <person name="Im W.-T."/>
        </authorList>
    </citation>
    <scope>NUCLEOTIDE SEQUENCE [LARGE SCALE GENOMIC DNA]</scope>
    <source>
        <strain evidence="1 2">LA-38</strain>
    </source>
</reference>
<protein>
    <submittedName>
        <fullName evidence="1">Uncharacterized protein</fullName>
    </submittedName>
</protein>
<evidence type="ECO:0000313" key="2">
    <source>
        <dbReference type="Proteomes" id="UP000261931"/>
    </source>
</evidence>
<gene>
    <name evidence="1" type="ORF">DY262_19935</name>
</gene>
<proteinExistence type="predicted"/>
<organism evidence="1 2">
    <name type="scientific">Hydrogenophaga borbori</name>
    <dbReference type="NCBI Taxonomy" id="2294117"/>
    <lineage>
        <taxon>Bacteria</taxon>
        <taxon>Pseudomonadati</taxon>
        <taxon>Pseudomonadota</taxon>
        <taxon>Betaproteobacteria</taxon>
        <taxon>Burkholderiales</taxon>
        <taxon>Comamonadaceae</taxon>
        <taxon>Hydrogenophaga</taxon>
    </lineage>
</organism>
<dbReference type="AlphaFoldDB" id="A0A372EE86"/>
<name>A0A372EE86_9BURK</name>
<dbReference type="Proteomes" id="UP000261931">
    <property type="component" value="Unassembled WGS sequence"/>
</dbReference>